<sequence>MFSGFILKLIPMTQIGVRTVQTPAKTSGEHFEVIEENPFRSVMLRVTGIWCRFSDFARTPGILCMATLWWGMYPRFARFRHNNIRRYRRKQVEYREGLFHTKNITKIRDPNEVRPGWKGWAGFFVLARGFQDATEMPEMQSFPT</sequence>
<protein>
    <submittedName>
        <fullName evidence="1">Uncharacterized protein</fullName>
    </submittedName>
</protein>
<dbReference type="EMBL" id="CYKH01001596">
    <property type="protein sequence ID" value="CUG87885.1"/>
    <property type="molecule type" value="Genomic_DNA"/>
</dbReference>
<proteinExistence type="predicted"/>
<dbReference type="AlphaFoldDB" id="A0A0S4JCG3"/>
<gene>
    <name evidence="1" type="ORF">BSAL_12525</name>
</gene>
<name>A0A0S4JCG3_BODSA</name>
<organism evidence="1 2">
    <name type="scientific">Bodo saltans</name>
    <name type="common">Flagellated protozoan</name>
    <dbReference type="NCBI Taxonomy" id="75058"/>
    <lineage>
        <taxon>Eukaryota</taxon>
        <taxon>Discoba</taxon>
        <taxon>Euglenozoa</taxon>
        <taxon>Kinetoplastea</taxon>
        <taxon>Metakinetoplastina</taxon>
        <taxon>Eubodonida</taxon>
        <taxon>Bodonidae</taxon>
        <taxon>Bodo</taxon>
    </lineage>
</organism>
<keyword evidence="2" id="KW-1185">Reference proteome</keyword>
<accession>A0A0S4JCG3</accession>
<reference evidence="2" key="1">
    <citation type="submission" date="2015-09" db="EMBL/GenBank/DDBJ databases">
        <authorList>
            <consortium name="Pathogen Informatics"/>
        </authorList>
    </citation>
    <scope>NUCLEOTIDE SEQUENCE [LARGE SCALE GENOMIC DNA]</scope>
    <source>
        <strain evidence="2">Lake Konstanz</strain>
    </source>
</reference>
<evidence type="ECO:0000313" key="1">
    <source>
        <dbReference type="EMBL" id="CUG87885.1"/>
    </source>
</evidence>
<evidence type="ECO:0000313" key="2">
    <source>
        <dbReference type="Proteomes" id="UP000051952"/>
    </source>
</evidence>
<dbReference type="VEuPathDB" id="TriTrypDB:BSAL_12525"/>
<dbReference type="Proteomes" id="UP000051952">
    <property type="component" value="Unassembled WGS sequence"/>
</dbReference>